<evidence type="ECO:0000313" key="13">
    <source>
        <dbReference type="Proteomes" id="UP000051291"/>
    </source>
</evidence>
<dbReference type="PATRIC" id="fig|1423820.4.peg.908"/>
<dbReference type="SMART" id="SM00471">
    <property type="entry name" value="HDc"/>
    <property type="match status" value="1"/>
</dbReference>
<keyword evidence="3 8" id="KW-0255">Endonuclease</keyword>
<evidence type="ECO:0000256" key="7">
    <source>
        <dbReference type="ARBA" id="ARBA00023136"/>
    </source>
</evidence>
<dbReference type="HAMAP" id="MF_00335">
    <property type="entry name" value="RNase_Y"/>
    <property type="match status" value="1"/>
</dbReference>
<reference evidence="12 13" key="1">
    <citation type="journal article" date="2015" name="Genome Announc.">
        <title>Expanding the biotechnology potential of lactobacilli through comparative genomics of 213 strains and associated genera.</title>
        <authorList>
            <person name="Sun Z."/>
            <person name="Harris H.M."/>
            <person name="McCann A."/>
            <person name="Guo C."/>
            <person name="Argimon S."/>
            <person name="Zhang W."/>
            <person name="Yang X."/>
            <person name="Jeffery I.B."/>
            <person name="Cooney J.C."/>
            <person name="Kagawa T.F."/>
            <person name="Liu W."/>
            <person name="Song Y."/>
            <person name="Salvetti E."/>
            <person name="Wrobel A."/>
            <person name="Rasinkangas P."/>
            <person name="Parkhill J."/>
            <person name="Rea M.C."/>
            <person name="O'Sullivan O."/>
            <person name="Ritari J."/>
            <person name="Douillard F.P."/>
            <person name="Paul Ross R."/>
            <person name="Yang R."/>
            <person name="Briner A.E."/>
            <person name="Felis G.E."/>
            <person name="de Vos W.M."/>
            <person name="Barrangou R."/>
            <person name="Klaenhammer T.R."/>
            <person name="Caufield P.W."/>
            <person name="Cui Y."/>
            <person name="Zhang H."/>
            <person name="O'Toole P.W."/>
        </authorList>
    </citation>
    <scope>NUCLEOTIDE SEQUENCE [LARGE SCALE GENOMIC DNA]</scope>
    <source>
        <strain evidence="12 13">DSM 20653</strain>
    </source>
</reference>
<keyword evidence="7" id="KW-0472">Membrane</keyword>
<dbReference type="Gene3D" id="3.30.1370.10">
    <property type="entry name" value="K Homology domain, type 1"/>
    <property type="match status" value="1"/>
</dbReference>
<dbReference type="Pfam" id="PF01966">
    <property type="entry name" value="HD"/>
    <property type="match status" value="1"/>
</dbReference>
<comment type="similarity">
    <text evidence="8">Belongs to the RNase Y family.</text>
</comment>
<keyword evidence="13" id="KW-1185">Reference proteome</keyword>
<dbReference type="Pfam" id="PF12072">
    <property type="entry name" value="RNase_Y_N"/>
    <property type="match status" value="1"/>
</dbReference>
<dbReference type="InterPro" id="IPR004088">
    <property type="entry name" value="KH_dom_type_1"/>
</dbReference>
<evidence type="ECO:0000256" key="10">
    <source>
        <dbReference type="SAM" id="MobiDB-lite"/>
    </source>
</evidence>
<comment type="caution">
    <text evidence="12">The sequence shown here is derived from an EMBL/GenBank/DDBJ whole genome shotgun (WGS) entry which is preliminary data.</text>
</comment>
<dbReference type="Proteomes" id="UP000051291">
    <property type="component" value="Unassembled WGS sequence"/>
</dbReference>
<dbReference type="SUPFAM" id="SSF109604">
    <property type="entry name" value="HD-domain/PDEase-like"/>
    <property type="match status" value="1"/>
</dbReference>
<proteinExistence type="inferred from homology"/>
<dbReference type="Gene3D" id="1.10.3210.10">
    <property type="entry name" value="Hypothetical protein af1432"/>
    <property type="match status" value="1"/>
</dbReference>
<dbReference type="AlphaFoldDB" id="A0A0R1ZKZ3"/>
<protein>
    <recommendedName>
        <fullName evidence="8 9">Ribonuclease Y</fullName>
        <shortName evidence="8">RNase Y</shortName>
        <ecNumber evidence="8 9">3.1.-.-</ecNumber>
    </recommendedName>
</protein>
<keyword evidence="2 8" id="KW-0540">Nuclease</keyword>
<dbReference type="RefSeq" id="WP_057906758.1">
    <property type="nucleotide sequence ID" value="NZ_AYYZ01000029.1"/>
</dbReference>
<dbReference type="NCBIfam" id="TIGR00277">
    <property type="entry name" value="HDIG"/>
    <property type="match status" value="1"/>
</dbReference>
<feature type="domain" description="HD" evidence="11">
    <location>
        <begin position="337"/>
        <end position="430"/>
    </location>
</feature>
<accession>A0A0R1ZKZ3</accession>
<dbReference type="GO" id="GO:0006402">
    <property type="term" value="P:mRNA catabolic process"/>
    <property type="evidence" value="ECO:0007669"/>
    <property type="project" value="UniProtKB-UniRule"/>
</dbReference>
<name>A0A0R1ZKZ3_9LACO</name>
<feature type="region of interest" description="Disordered" evidence="10">
    <location>
        <begin position="71"/>
        <end position="104"/>
    </location>
</feature>
<evidence type="ECO:0000256" key="4">
    <source>
        <dbReference type="ARBA" id="ARBA00022801"/>
    </source>
</evidence>
<dbReference type="PANTHER" id="PTHR12826">
    <property type="entry name" value="RIBONUCLEASE Y"/>
    <property type="match status" value="1"/>
</dbReference>
<dbReference type="InterPro" id="IPR006674">
    <property type="entry name" value="HD_domain"/>
</dbReference>
<dbReference type="InterPro" id="IPR003607">
    <property type="entry name" value="HD/PDEase_dom"/>
</dbReference>
<keyword evidence="1" id="KW-0812">Transmembrane</keyword>
<keyword evidence="6" id="KW-1133">Transmembrane helix</keyword>
<evidence type="ECO:0000256" key="2">
    <source>
        <dbReference type="ARBA" id="ARBA00022722"/>
    </source>
</evidence>
<evidence type="ECO:0000256" key="3">
    <source>
        <dbReference type="ARBA" id="ARBA00022759"/>
    </source>
</evidence>
<dbReference type="CDD" id="cd00077">
    <property type="entry name" value="HDc"/>
    <property type="match status" value="1"/>
</dbReference>
<dbReference type="GO" id="GO:0004521">
    <property type="term" value="F:RNA endonuclease activity"/>
    <property type="evidence" value="ECO:0007669"/>
    <property type="project" value="UniProtKB-UniRule"/>
</dbReference>
<dbReference type="Pfam" id="PF00013">
    <property type="entry name" value="KH_1"/>
    <property type="match status" value="1"/>
</dbReference>
<dbReference type="EC" id="3.1.-.-" evidence="8 9"/>
<evidence type="ECO:0000256" key="8">
    <source>
        <dbReference type="HAMAP-Rule" id="MF_00335"/>
    </source>
</evidence>
<dbReference type="GO" id="GO:0016787">
    <property type="term" value="F:hydrolase activity"/>
    <property type="evidence" value="ECO:0007669"/>
    <property type="project" value="UniProtKB-KW"/>
</dbReference>
<dbReference type="InterPro" id="IPR017705">
    <property type="entry name" value="Ribonuclease_Y"/>
</dbReference>
<sequence>MMEIIVILAVAVLTLIIGFILGDKRRIKLYETSLNEANRTAEGIVKHARKEAAAKKKEAILEAKEESHRYRSEVEKELRERRNEVQKQENRMIQREENLDRKDSLLEKREQSLDKKEDQLNADQQKIDHQRQKVTELVQQQHDKLEEVASLTTEQAKDQIMKETKASLTYELGQMIKESEDEAKARAEQTAKDLIAQAIERSAADTVSESTVSVVTLPNNDMKGRIIGKEGRNVRTFETLTGIDLIIDDTPDTVLLSGFDPVRREIAKIALEKLIQDGRIHPARIEEMVDKATREMDTKIREIGEETIFDLGLNSMHPDLIKTVGRLNYRTSYGQNVLTHSIEVAKIAGVLAAELGEDVTLAKRAGLLHDIGKAVDHEIDGSHVEIGVELAKKYHENDVVVNTIASHHGDVEPKSVIAVLVAAADSISAARPGARSESLENYLHRLEKLESISNEFDGVSKSYAIQAGREVRVIVKPEKINDLQATVLARDIKDKIENELEYPGHIKVTVIRETRATEYAR</sequence>
<evidence type="ECO:0000256" key="9">
    <source>
        <dbReference type="NCBIfam" id="TIGR03319"/>
    </source>
</evidence>
<dbReference type="FunFam" id="1.10.3210.10:FF:000003">
    <property type="entry name" value="Ribonuclease Y"/>
    <property type="match status" value="1"/>
</dbReference>
<dbReference type="EMBL" id="AYYZ01000029">
    <property type="protein sequence ID" value="KRM51699.1"/>
    <property type="molecule type" value="Genomic_DNA"/>
</dbReference>
<evidence type="ECO:0000313" key="12">
    <source>
        <dbReference type="EMBL" id="KRM51699.1"/>
    </source>
</evidence>
<dbReference type="STRING" id="1423820.FC64_GL000886"/>
<evidence type="ECO:0000259" key="11">
    <source>
        <dbReference type="PROSITE" id="PS51831"/>
    </source>
</evidence>
<evidence type="ECO:0000256" key="5">
    <source>
        <dbReference type="ARBA" id="ARBA00022884"/>
    </source>
</evidence>
<dbReference type="InterPro" id="IPR036612">
    <property type="entry name" value="KH_dom_type_1_sf"/>
</dbReference>
<evidence type="ECO:0000256" key="6">
    <source>
        <dbReference type="ARBA" id="ARBA00022989"/>
    </source>
</evidence>
<dbReference type="PANTHER" id="PTHR12826:SF15">
    <property type="entry name" value="RIBONUCLEASE Y"/>
    <property type="match status" value="1"/>
</dbReference>
<dbReference type="PROSITE" id="PS50084">
    <property type="entry name" value="KH_TYPE_1"/>
    <property type="match status" value="1"/>
</dbReference>
<dbReference type="SMART" id="SM00322">
    <property type="entry name" value="KH"/>
    <property type="match status" value="1"/>
</dbReference>
<dbReference type="NCBIfam" id="TIGR03319">
    <property type="entry name" value="RNase_Y"/>
    <property type="match status" value="1"/>
</dbReference>
<dbReference type="GO" id="GO:0003723">
    <property type="term" value="F:RNA binding"/>
    <property type="evidence" value="ECO:0007669"/>
    <property type="project" value="UniProtKB-UniRule"/>
</dbReference>
<dbReference type="GO" id="GO:0005886">
    <property type="term" value="C:plasma membrane"/>
    <property type="evidence" value="ECO:0007669"/>
    <property type="project" value="UniProtKB-UniRule"/>
</dbReference>
<dbReference type="InterPro" id="IPR004087">
    <property type="entry name" value="KH_dom"/>
</dbReference>
<dbReference type="PROSITE" id="PS51831">
    <property type="entry name" value="HD"/>
    <property type="match status" value="1"/>
</dbReference>
<keyword evidence="5 8" id="KW-0694">RNA-binding</keyword>
<organism evidence="12 13">
    <name type="scientific">Ligilactobacillus araffinosus DSM 20653</name>
    <dbReference type="NCBI Taxonomy" id="1423820"/>
    <lineage>
        <taxon>Bacteria</taxon>
        <taxon>Bacillati</taxon>
        <taxon>Bacillota</taxon>
        <taxon>Bacilli</taxon>
        <taxon>Lactobacillales</taxon>
        <taxon>Lactobacillaceae</taxon>
        <taxon>Ligilactobacillus</taxon>
    </lineage>
</organism>
<dbReference type="CDD" id="cd22431">
    <property type="entry name" value="KH-I_RNaseY"/>
    <property type="match status" value="1"/>
</dbReference>
<dbReference type="SUPFAM" id="SSF54791">
    <property type="entry name" value="Eukaryotic type KH-domain (KH-domain type I)"/>
    <property type="match status" value="1"/>
</dbReference>
<comment type="function">
    <text evidence="8">Endoribonuclease that initiates mRNA decay.</text>
</comment>
<keyword evidence="4 8" id="KW-0378">Hydrolase</keyword>
<gene>
    <name evidence="8" type="primary">rny</name>
    <name evidence="12" type="ORF">FC64_GL000886</name>
</gene>
<evidence type="ECO:0000256" key="1">
    <source>
        <dbReference type="ARBA" id="ARBA00022692"/>
    </source>
</evidence>
<dbReference type="InterPro" id="IPR022711">
    <property type="entry name" value="RNase_Y_N"/>
</dbReference>
<dbReference type="InterPro" id="IPR006675">
    <property type="entry name" value="HDIG_dom"/>
</dbReference>